<dbReference type="OrthoDB" id="272985at2759"/>
<name>A0A4Y2WX87_ARAVE</name>
<proteinExistence type="predicted"/>
<accession>A0A4Y2WX87</accession>
<dbReference type="Proteomes" id="UP000499080">
    <property type="component" value="Unassembled WGS sequence"/>
</dbReference>
<dbReference type="EMBL" id="BGPR01066823">
    <property type="protein sequence ID" value="GBO41254.1"/>
    <property type="molecule type" value="Genomic_DNA"/>
</dbReference>
<keyword evidence="2" id="KW-1185">Reference proteome</keyword>
<evidence type="ECO:0000313" key="2">
    <source>
        <dbReference type="Proteomes" id="UP000499080"/>
    </source>
</evidence>
<organism evidence="1 2">
    <name type="scientific">Araneus ventricosus</name>
    <name type="common">Orbweaver spider</name>
    <name type="synonym">Epeira ventricosa</name>
    <dbReference type="NCBI Taxonomy" id="182803"/>
    <lineage>
        <taxon>Eukaryota</taxon>
        <taxon>Metazoa</taxon>
        <taxon>Ecdysozoa</taxon>
        <taxon>Arthropoda</taxon>
        <taxon>Chelicerata</taxon>
        <taxon>Arachnida</taxon>
        <taxon>Araneae</taxon>
        <taxon>Araneomorphae</taxon>
        <taxon>Entelegynae</taxon>
        <taxon>Araneoidea</taxon>
        <taxon>Araneidae</taxon>
        <taxon>Araneus</taxon>
    </lineage>
</organism>
<gene>
    <name evidence="1" type="ORF">AVEN_46468_1</name>
</gene>
<comment type="caution">
    <text evidence="1">The sequence shown here is derived from an EMBL/GenBank/DDBJ whole genome shotgun (WGS) entry which is preliminary data.</text>
</comment>
<reference evidence="1 2" key="1">
    <citation type="journal article" date="2019" name="Sci. Rep.">
        <title>Orb-weaving spider Araneus ventricosus genome elucidates the spidroin gene catalogue.</title>
        <authorList>
            <person name="Kono N."/>
            <person name="Nakamura H."/>
            <person name="Ohtoshi R."/>
            <person name="Moran D.A.P."/>
            <person name="Shinohara A."/>
            <person name="Yoshida Y."/>
            <person name="Fujiwara M."/>
            <person name="Mori M."/>
            <person name="Tomita M."/>
            <person name="Arakawa K."/>
        </authorList>
    </citation>
    <scope>NUCLEOTIDE SEQUENCE [LARGE SCALE GENOMIC DNA]</scope>
</reference>
<sequence length="113" mass="13134">MEAQRYPYTELAWVKSGEREHVKKFNLTTNIRVQLLNDNESGQYADTLFEIGEGQFKTDSNGMITLNVEFLKIVHSTEKLISKIYSELQDNMGYRDEMMMCERAVLATTNEIE</sequence>
<protein>
    <submittedName>
        <fullName evidence="1">Uncharacterized protein</fullName>
    </submittedName>
</protein>
<dbReference type="AlphaFoldDB" id="A0A4Y2WX87"/>
<evidence type="ECO:0000313" key="1">
    <source>
        <dbReference type="EMBL" id="GBO41254.1"/>
    </source>
</evidence>